<keyword evidence="1" id="KW-0812">Transmembrane</keyword>
<dbReference type="Proteomes" id="UP001501594">
    <property type="component" value="Unassembled WGS sequence"/>
</dbReference>
<evidence type="ECO:0000313" key="2">
    <source>
        <dbReference type="EMBL" id="GAA4267866.1"/>
    </source>
</evidence>
<dbReference type="EMBL" id="BAABAU010000012">
    <property type="protein sequence ID" value="GAA4267866.1"/>
    <property type="molecule type" value="Genomic_DNA"/>
</dbReference>
<organism evidence="2 3">
    <name type="scientific">Frondihabitans peucedani</name>
    <dbReference type="NCBI Taxonomy" id="598626"/>
    <lineage>
        <taxon>Bacteria</taxon>
        <taxon>Bacillati</taxon>
        <taxon>Actinomycetota</taxon>
        <taxon>Actinomycetes</taxon>
        <taxon>Micrococcales</taxon>
        <taxon>Microbacteriaceae</taxon>
        <taxon>Frondihabitans</taxon>
    </lineage>
</organism>
<name>A0ABP8E714_9MICO</name>
<keyword evidence="1" id="KW-1133">Transmembrane helix</keyword>
<reference evidence="3" key="1">
    <citation type="journal article" date="2019" name="Int. J. Syst. Evol. Microbiol.">
        <title>The Global Catalogue of Microorganisms (GCM) 10K type strain sequencing project: providing services to taxonomists for standard genome sequencing and annotation.</title>
        <authorList>
            <consortium name="The Broad Institute Genomics Platform"/>
            <consortium name="The Broad Institute Genome Sequencing Center for Infectious Disease"/>
            <person name="Wu L."/>
            <person name="Ma J."/>
        </authorList>
    </citation>
    <scope>NUCLEOTIDE SEQUENCE [LARGE SCALE GENOMIC DNA]</scope>
    <source>
        <strain evidence="3">JCM 17442</strain>
    </source>
</reference>
<feature type="transmembrane region" description="Helical" evidence="1">
    <location>
        <begin position="67"/>
        <end position="86"/>
    </location>
</feature>
<protein>
    <recommendedName>
        <fullName evidence="4">CU044_5270 family protein</fullName>
    </recommendedName>
</protein>
<keyword evidence="1" id="KW-0472">Membrane</keyword>
<evidence type="ECO:0000256" key="1">
    <source>
        <dbReference type="SAM" id="Phobius"/>
    </source>
</evidence>
<evidence type="ECO:0008006" key="4">
    <source>
        <dbReference type="Google" id="ProtNLM"/>
    </source>
</evidence>
<dbReference type="RefSeq" id="WP_344798571.1">
    <property type="nucleotide sequence ID" value="NZ_BAABAU010000012.1"/>
</dbReference>
<evidence type="ECO:0000313" key="3">
    <source>
        <dbReference type="Proteomes" id="UP001501594"/>
    </source>
</evidence>
<gene>
    <name evidence="2" type="ORF">GCM10022256_34780</name>
</gene>
<keyword evidence="3" id="KW-1185">Reference proteome</keyword>
<accession>A0ABP8E714</accession>
<sequence>MDDLTLLRKVRDEPTGPSDTALMKGRTRLAERLAWEAHSEAVDRAATARRASTPSPTSRTHTRMRRVGWISGAGLAAAGLVVALVVGDVVGLAGWRGGADAAAAGTLDEAAAAAIKNSDPVVGPGQYLEIATHAAYAAYTQAPDGTETGYLASQDGQVYVPADESQVWTWVRDPAKPVQTFGPESAAAAAAEADSTPGEFLRAKAGAFYGSPADPSPASIAALPRNPRQLLNHIYRTTLGQGRSGDGEALVWIADTLRSGIVPAAVRASLYRAAALIPGVTLTPGAADLDGRTGVAIGRDEIDGTRQEIIIDPDTGLLIGEREVLLKGDGALPTGTSMGWTSVTTSVVDRAPSAPAKASTTRRK</sequence>
<proteinExistence type="predicted"/>
<dbReference type="InterPro" id="IPR047789">
    <property type="entry name" value="CU044_5270-like"/>
</dbReference>
<dbReference type="NCBIfam" id="NF038083">
    <property type="entry name" value="CU044_5270_fam"/>
    <property type="match status" value="1"/>
</dbReference>
<comment type="caution">
    <text evidence="2">The sequence shown here is derived from an EMBL/GenBank/DDBJ whole genome shotgun (WGS) entry which is preliminary data.</text>
</comment>